<organism evidence="3 4">
    <name type="scientific">Koribacter versatilis (strain Ellin345)</name>
    <dbReference type="NCBI Taxonomy" id="204669"/>
    <lineage>
        <taxon>Bacteria</taxon>
        <taxon>Pseudomonadati</taxon>
        <taxon>Acidobacteriota</taxon>
        <taxon>Terriglobia</taxon>
        <taxon>Terriglobales</taxon>
        <taxon>Candidatus Korobacteraceae</taxon>
        <taxon>Candidatus Korobacter</taxon>
    </lineage>
</organism>
<dbReference type="EnsemblBacteria" id="ABF41240">
    <property type="protein sequence ID" value="ABF41240"/>
    <property type="gene ID" value="Acid345_2239"/>
</dbReference>
<keyword evidence="4" id="KW-1185">Reference proteome</keyword>
<dbReference type="Gene3D" id="3.30.1330.40">
    <property type="entry name" value="RutC-like"/>
    <property type="match status" value="1"/>
</dbReference>
<dbReference type="Pfam" id="PF01042">
    <property type="entry name" value="Ribonuc_L-PSP"/>
    <property type="match status" value="1"/>
</dbReference>
<feature type="chain" id="PRO_5004191044" evidence="2">
    <location>
        <begin position="19"/>
        <end position="146"/>
    </location>
</feature>
<gene>
    <name evidence="3" type="ordered locus">Acid345_2239</name>
</gene>
<feature type="signal peptide" evidence="2">
    <location>
        <begin position="1"/>
        <end position="18"/>
    </location>
</feature>
<keyword evidence="2" id="KW-0732">Signal</keyword>
<protein>
    <submittedName>
        <fullName evidence="3">Endoribonuclease L-PSP</fullName>
    </submittedName>
</protein>
<dbReference type="STRING" id="204669.Acid345_2239"/>
<accession>Q1IPG0</accession>
<proteinExistence type="inferred from homology"/>
<dbReference type="SUPFAM" id="SSF55298">
    <property type="entry name" value="YjgF-like"/>
    <property type="match status" value="1"/>
</dbReference>
<dbReference type="InterPro" id="IPR006175">
    <property type="entry name" value="YjgF/YER057c/UK114"/>
</dbReference>
<sequence>MKIACISAVLLATLSVWAQQPTVTHLKSKVAQERHLPFSSGVMVGNTLYIAGTTGVEPDTKGPVTAEQEARMTMDKVKQVVEQAGMTMDDIVQFQVFATDLGNYDTFNSVYKTYFKGDFPARAFLGTDKLLFGARYEVMGIAVKSK</sequence>
<evidence type="ECO:0000256" key="2">
    <source>
        <dbReference type="SAM" id="SignalP"/>
    </source>
</evidence>
<evidence type="ECO:0000313" key="4">
    <source>
        <dbReference type="Proteomes" id="UP000002432"/>
    </source>
</evidence>
<dbReference type="EMBL" id="CP000360">
    <property type="protein sequence ID" value="ABF41240.1"/>
    <property type="molecule type" value="Genomic_DNA"/>
</dbReference>
<dbReference type="RefSeq" id="WP_011523041.1">
    <property type="nucleotide sequence ID" value="NC_008009.1"/>
</dbReference>
<dbReference type="GO" id="GO:0019239">
    <property type="term" value="F:deaminase activity"/>
    <property type="evidence" value="ECO:0007669"/>
    <property type="project" value="TreeGrafter"/>
</dbReference>
<evidence type="ECO:0000256" key="1">
    <source>
        <dbReference type="ARBA" id="ARBA00010552"/>
    </source>
</evidence>
<dbReference type="HOGENOM" id="CLU_100715_7_3_0"/>
<dbReference type="KEGG" id="aba:Acid345_2239"/>
<evidence type="ECO:0000313" key="3">
    <source>
        <dbReference type="EMBL" id="ABF41240.1"/>
    </source>
</evidence>
<dbReference type="PANTHER" id="PTHR11803:SF58">
    <property type="entry name" value="PROTEIN HMF1-RELATED"/>
    <property type="match status" value="1"/>
</dbReference>
<dbReference type="InterPro" id="IPR035959">
    <property type="entry name" value="RutC-like_sf"/>
</dbReference>
<reference evidence="3 4" key="1">
    <citation type="journal article" date="2009" name="Appl. Environ. Microbiol.">
        <title>Three genomes from the phylum Acidobacteria provide insight into the lifestyles of these microorganisms in soils.</title>
        <authorList>
            <person name="Ward N.L."/>
            <person name="Challacombe J.F."/>
            <person name="Janssen P.H."/>
            <person name="Henrissat B."/>
            <person name="Coutinho P.M."/>
            <person name="Wu M."/>
            <person name="Xie G."/>
            <person name="Haft D.H."/>
            <person name="Sait M."/>
            <person name="Badger J."/>
            <person name="Barabote R.D."/>
            <person name="Bradley B."/>
            <person name="Brettin T.S."/>
            <person name="Brinkac L.M."/>
            <person name="Bruce D."/>
            <person name="Creasy T."/>
            <person name="Daugherty S.C."/>
            <person name="Davidsen T.M."/>
            <person name="DeBoy R.T."/>
            <person name="Detter J.C."/>
            <person name="Dodson R.J."/>
            <person name="Durkin A.S."/>
            <person name="Ganapathy A."/>
            <person name="Gwinn-Giglio M."/>
            <person name="Han C.S."/>
            <person name="Khouri H."/>
            <person name="Kiss H."/>
            <person name="Kothari S.P."/>
            <person name="Madupu R."/>
            <person name="Nelson K.E."/>
            <person name="Nelson W.C."/>
            <person name="Paulsen I."/>
            <person name="Penn K."/>
            <person name="Ren Q."/>
            <person name="Rosovitz M.J."/>
            <person name="Selengut J.D."/>
            <person name="Shrivastava S."/>
            <person name="Sullivan S.A."/>
            <person name="Tapia R."/>
            <person name="Thompson L.S."/>
            <person name="Watkins K.L."/>
            <person name="Yang Q."/>
            <person name="Yu C."/>
            <person name="Zafar N."/>
            <person name="Zhou L."/>
            <person name="Kuske C.R."/>
        </authorList>
    </citation>
    <scope>NUCLEOTIDE SEQUENCE [LARGE SCALE GENOMIC DNA]</scope>
    <source>
        <strain evidence="3 4">Ellin345</strain>
    </source>
</reference>
<dbReference type="eggNOG" id="COG0251">
    <property type="taxonomic scope" value="Bacteria"/>
</dbReference>
<dbReference type="AlphaFoldDB" id="Q1IPG0"/>
<comment type="similarity">
    <text evidence="1">Belongs to the RutC family.</text>
</comment>
<dbReference type="PANTHER" id="PTHR11803">
    <property type="entry name" value="2-IMINOBUTANOATE/2-IMINOPROPANOATE DEAMINASE RIDA"/>
    <property type="match status" value="1"/>
</dbReference>
<dbReference type="GO" id="GO:0005829">
    <property type="term" value="C:cytosol"/>
    <property type="evidence" value="ECO:0007669"/>
    <property type="project" value="TreeGrafter"/>
</dbReference>
<name>Q1IPG0_KORVE</name>
<dbReference type="Proteomes" id="UP000002432">
    <property type="component" value="Chromosome"/>
</dbReference>